<dbReference type="AlphaFoldDB" id="A0A165EEK0"/>
<gene>
    <name evidence="1" type="ORF">EXIGLDRAFT_595930</name>
</gene>
<organism evidence="1 2">
    <name type="scientific">Exidia glandulosa HHB12029</name>
    <dbReference type="NCBI Taxonomy" id="1314781"/>
    <lineage>
        <taxon>Eukaryota</taxon>
        <taxon>Fungi</taxon>
        <taxon>Dikarya</taxon>
        <taxon>Basidiomycota</taxon>
        <taxon>Agaricomycotina</taxon>
        <taxon>Agaricomycetes</taxon>
        <taxon>Auriculariales</taxon>
        <taxon>Exidiaceae</taxon>
        <taxon>Exidia</taxon>
    </lineage>
</organism>
<evidence type="ECO:0000313" key="2">
    <source>
        <dbReference type="Proteomes" id="UP000077266"/>
    </source>
</evidence>
<dbReference type="Proteomes" id="UP000077266">
    <property type="component" value="Unassembled WGS sequence"/>
</dbReference>
<feature type="non-terminal residue" evidence="1">
    <location>
        <position position="1"/>
    </location>
</feature>
<dbReference type="STRING" id="1314781.A0A165EEK0"/>
<feature type="non-terminal residue" evidence="1">
    <location>
        <position position="82"/>
    </location>
</feature>
<evidence type="ECO:0000313" key="1">
    <source>
        <dbReference type="EMBL" id="KZV86746.1"/>
    </source>
</evidence>
<reference evidence="1 2" key="1">
    <citation type="journal article" date="2016" name="Mol. Biol. Evol.">
        <title>Comparative Genomics of Early-Diverging Mushroom-Forming Fungi Provides Insights into the Origins of Lignocellulose Decay Capabilities.</title>
        <authorList>
            <person name="Nagy L.G."/>
            <person name="Riley R."/>
            <person name="Tritt A."/>
            <person name="Adam C."/>
            <person name="Daum C."/>
            <person name="Floudas D."/>
            <person name="Sun H."/>
            <person name="Yadav J.S."/>
            <person name="Pangilinan J."/>
            <person name="Larsson K.H."/>
            <person name="Matsuura K."/>
            <person name="Barry K."/>
            <person name="Labutti K."/>
            <person name="Kuo R."/>
            <person name="Ohm R.A."/>
            <person name="Bhattacharya S.S."/>
            <person name="Shirouzu T."/>
            <person name="Yoshinaga Y."/>
            <person name="Martin F.M."/>
            <person name="Grigoriev I.V."/>
            <person name="Hibbett D.S."/>
        </authorList>
    </citation>
    <scope>NUCLEOTIDE SEQUENCE [LARGE SCALE GENOMIC DNA]</scope>
    <source>
        <strain evidence="1 2">HHB12029</strain>
    </source>
</reference>
<dbReference type="EMBL" id="KV426145">
    <property type="protein sequence ID" value="KZV86746.1"/>
    <property type="molecule type" value="Genomic_DNA"/>
</dbReference>
<sequence length="82" mass="9362">EFLRRHGHSIFDFNFAPGALVLVRNTRVEKDLGLKKTEDRYYGPMIVVQRNSTNGSYVVAELDGAVSITRCAAFRLIPYFPR</sequence>
<accession>A0A165EEK0</accession>
<name>A0A165EEK0_EXIGL</name>
<keyword evidence="2" id="KW-1185">Reference proteome</keyword>
<proteinExistence type="predicted"/>
<protein>
    <submittedName>
        <fullName evidence="1">Uncharacterized protein</fullName>
    </submittedName>
</protein>
<dbReference type="OrthoDB" id="8023605at2759"/>
<dbReference type="InParanoid" id="A0A165EEK0"/>